<dbReference type="OrthoDB" id="2429696at2759"/>
<gene>
    <name evidence="1" type="ORF">C1645_667433</name>
</gene>
<accession>A0A397TGX3</accession>
<feature type="non-terminal residue" evidence="1">
    <location>
        <position position="1"/>
    </location>
</feature>
<evidence type="ECO:0000313" key="2">
    <source>
        <dbReference type="Proteomes" id="UP000265703"/>
    </source>
</evidence>
<dbReference type="AlphaFoldDB" id="A0A397TGX3"/>
<organism evidence="1 2">
    <name type="scientific">Glomus cerebriforme</name>
    <dbReference type="NCBI Taxonomy" id="658196"/>
    <lineage>
        <taxon>Eukaryota</taxon>
        <taxon>Fungi</taxon>
        <taxon>Fungi incertae sedis</taxon>
        <taxon>Mucoromycota</taxon>
        <taxon>Glomeromycotina</taxon>
        <taxon>Glomeromycetes</taxon>
        <taxon>Glomerales</taxon>
        <taxon>Glomeraceae</taxon>
        <taxon>Glomus</taxon>
    </lineage>
</organism>
<protein>
    <submittedName>
        <fullName evidence="1">Uncharacterized protein</fullName>
    </submittedName>
</protein>
<keyword evidence="2" id="KW-1185">Reference proteome</keyword>
<dbReference type="Proteomes" id="UP000265703">
    <property type="component" value="Unassembled WGS sequence"/>
</dbReference>
<name>A0A397TGX3_9GLOM</name>
<proteinExistence type="predicted"/>
<dbReference type="EMBL" id="QKYT01000089">
    <property type="protein sequence ID" value="RIA94124.1"/>
    <property type="molecule type" value="Genomic_DNA"/>
</dbReference>
<dbReference type="STRING" id="658196.A0A397TGX3"/>
<feature type="non-terminal residue" evidence="1">
    <location>
        <position position="291"/>
    </location>
</feature>
<evidence type="ECO:0000313" key="1">
    <source>
        <dbReference type="EMBL" id="RIA94124.1"/>
    </source>
</evidence>
<reference evidence="1 2" key="1">
    <citation type="submission" date="2018-06" db="EMBL/GenBank/DDBJ databases">
        <title>Comparative genomics reveals the genomic features of Rhizophagus irregularis, R. cerebriforme, R. diaphanum and Gigaspora rosea, and their symbiotic lifestyle signature.</title>
        <authorList>
            <person name="Morin E."/>
            <person name="San Clemente H."/>
            <person name="Chen E.C.H."/>
            <person name="De La Providencia I."/>
            <person name="Hainaut M."/>
            <person name="Kuo A."/>
            <person name="Kohler A."/>
            <person name="Murat C."/>
            <person name="Tang N."/>
            <person name="Roy S."/>
            <person name="Loubradou J."/>
            <person name="Henrissat B."/>
            <person name="Grigoriev I.V."/>
            <person name="Corradi N."/>
            <person name="Roux C."/>
            <person name="Martin F.M."/>
        </authorList>
    </citation>
    <scope>NUCLEOTIDE SEQUENCE [LARGE SCALE GENOMIC DNA]</scope>
    <source>
        <strain evidence="1 2">DAOM 227022</strain>
    </source>
</reference>
<sequence>GRPINKVGPPIVLFHDDFGQFINDFANQNLDIQYDVFSIAQKLMATASQFFNNEDDRNEAMTVELGNLFSEPLIPITYGSGKDKKSGDGVLITTNEAQICYRFEGKKELCASNAEPTLQASLYYHGYWSQIKSKKIRDQCCCPSYMLVIAGPWICLLGGIYIDKIIIEPLTDFISLIPKPGDDSHVRRIARFLVALNMAMTRLNHYYQNMELNAFDSPNDQRYFPYSSTYQDRNNNQINFRYIHPLTEDIQKPIWKAIANNRPIVIKFARRYSAEAHNICAELRLAPNLLY</sequence>
<comment type="caution">
    <text evidence="1">The sequence shown here is derived from an EMBL/GenBank/DDBJ whole genome shotgun (WGS) entry which is preliminary data.</text>
</comment>